<dbReference type="InterPro" id="IPR011059">
    <property type="entry name" value="Metal-dep_hydrolase_composite"/>
</dbReference>
<dbReference type="GO" id="GO:0016812">
    <property type="term" value="F:hydrolase activity, acting on carbon-nitrogen (but not peptide) bonds, in cyclic amides"/>
    <property type="evidence" value="ECO:0007669"/>
    <property type="project" value="TreeGrafter"/>
</dbReference>
<dbReference type="Pfam" id="PF01979">
    <property type="entry name" value="Amidohydro_1"/>
    <property type="match status" value="1"/>
</dbReference>
<keyword evidence="4" id="KW-1185">Reference proteome</keyword>
<evidence type="ECO:0000256" key="1">
    <source>
        <dbReference type="ARBA" id="ARBA00001947"/>
    </source>
</evidence>
<dbReference type="SUPFAM" id="SSF51556">
    <property type="entry name" value="Metallo-dependent hydrolases"/>
    <property type="match status" value="1"/>
</dbReference>
<comment type="cofactor">
    <cofactor evidence="1">
        <name>Zn(2+)</name>
        <dbReference type="ChEBI" id="CHEBI:29105"/>
    </cofactor>
</comment>
<dbReference type="KEGG" id="anr:Ana3638_18685"/>
<dbReference type="InterPro" id="IPR032466">
    <property type="entry name" value="Metal_Hydrolase"/>
</dbReference>
<dbReference type="AlphaFoldDB" id="A0A6P1TSW3"/>
<feature type="domain" description="Amidohydrolase-related" evidence="2">
    <location>
        <begin position="51"/>
        <end position="432"/>
    </location>
</feature>
<accession>A0A6P1TSW3</accession>
<dbReference type="PANTHER" id="PTHR11647:SF1">
    <property type="entry name" value="COLLAPSIN RESPONSE MEDIATOR PROTEIN"/>
    <property type="match status" value="1"/>
</dbReference>
<evidence type="ECO:0000259" key="2">
    <source>
        <dbReference type="Pfam" id="PF01979"/>
    </source>
</evidence>
<dbReference type="Proteomes" id="UP000464314">
    <property type="component" value="Chromosome"/>
</dbReference>
<organism evidence="3 4">
    <name type="scientific">Anaerocolumna sedimenticola</name>
    <dbReference type="NCBI Taxonomy" id="2696063"/>
    <lineage>
        <taxon>Bacteria</taxon>
        <taxon>Bacillati</taxon>
        <taxon>Bacillota</taxon>
        <taxon>Clostridia</taxon>
        <taxon>Lachnospirales</taxon>
        <taxon>Lachnospiraceae</taxon>
        <taxon>Anaerocolumna</taxon>
    </lineage>
</organism>
<dbReference type="Gene3D" id="3.20.20.140">
    <property type="entry name" value="Metal-dependent hydrolases"/>
    <property type="match status" value="1"/>
</dbReference>
<dbReference type="PANTHER" id="PTHR11647">
    <property type="entry name" value="HYDRANTOINASE/DIHYDROPYRIMIDINASE FAMILY MEMBER"/>
    <property type="match status" value="1"/>
</dbReference>
<dbReference type="InterPro" id="IPR006680">
    <property type="entry name" value="Amidohydro-rel"/>
</dbReference>
<dbReference type="RefSeq" id="WP_161839381.1">
    <property type="nucleotide sequence ID" value="NZ_CP048000.1"/>
</dbReference>
<gene>
    <name evidence="3" type="ORF">Ana3638_18685</name>
</gene>
<evidence type="ECO:0000313" key="4">
    <source>
        <dbReference type="Proteomes" id="UP000464314"/>
    </source>
</evidence>
<sequence>MYDIAITNGSVIDTIQLNRTIQNIGIKDGKINYIGRDIITGKYVIDASGKIVSPGFIDVHGHIDGYDYSGELAACQGITTTIGGNCGLSPIDMNEFFREQESRGFYINQAEFIGHSFSLRNRVGITDNYKKAAPDQIKTMAELAEKALANGACGVSFGLDYSPGASLNEITVLARLCAEYNKIMAIHTRLFTEYDLYSLYEVLAIAKETKVKVLFSHFIYQYGNGTMQAALETIERAMEQGLDIHIDSGMYTDWATFIGTETFSEQTMKDNGFVLGDMVVATGKYTGKFLTKDIYATLRHDYPEESVICMTGKKEDIYLALKKSYAMPSTDIGKYRKGEGHPQIAGTFPKYLIEMVREKKILTLEEAIRKATILPASLFGFKNKGVLQIGADADIVILDMDNLKDLAILPHLGQPDAKPIGIEFVIVNGEIVVKNSEFTGKRAGRII</sequence>
<dbReference type="EMBL" id="CP048000">
    <property type="protein sequence ID" value="QHQ62558.1"/>
    <property type="molecule type" value="Genomic_DNA"/>
</dbReference>
<dbReference type="SUPFAM" id="SSF51338">
    <property type="entry name" value="Composite domain of metallo-dependent hydrolases"/>
    <property type="match status" value="1"/>
</dbReference>
<evidence type="ECO:0000313" key="3">
    <source>
        <dbReference type="EMBL" id="QHQ62558.1"/>
    </source>
</evidence>
<proteinExistence type="predicted"/>
<name>A0A6P1TSW3_9FIRM</name>
<keyword evidence="3" id="KW-0378">Hydrolase</keyword>
<dbReference type="GO" id="GO:0005829">
    <property type="term" value="C:cytosol"/>
    <property type="evidence" value="ECO:0007669"/>
    <property type="project" value="TreeGrafter"/>
</dbReference>
<reference evidence="3 4" key="1">
    <citation type="submission" date="2020-01" db="EMBL/GenBank/DDBJ databases">
        <title>Genome analysis of Anaerocolumna sp. CBA3638.</title>
        <authorList>
            <person name="Kim J."/>
            <person name="Roh S.W."/>
        </authorList>
    </citation>
    <scope>NUCLEOTIDE SEQUENCE [LARGE SCALE GENOMIC DNA]</scope>
    <source>
        <strain evidence="3 4">CBA3638</strain>
    </source>
</reference>
<protein>
    <submittedName>
        <fullName evidence="3">Amidohydrolase family protein</fullName>
    </submittedName>
</protein>
<dbReference type="InterPro" id="IPR050378">
    <property type="entry name" value="Metallo-dep_Hydrolases_sf"/>
</dbReference>